<keyword evidence="12 16" id="KW-0630">Potassium</keyword>
<evidence type="ECO:0000256" key="8">
    <source>
        <dbReference type="ARBA" id="ARBA00022679"/>
    </source>
</evidence>
<reference evidence="17" key="1">
    <citation type="submission" date="2022-06" db="EMBL/GenBank/DDBJ databases">
        <title>Isolation of gut microbiota from human fecal samples.</title>
        <authorList>
            <person name="Pamer E.G."/>
            <person name="Barat B."/>
            <person name="Waligurski E."/>
            <person name="Medina S."/>
            <person name="Paddock L."/>
            <person name="Mostad J."/>
        </authorList>
    </citation>
    <scope>NUCLEOTIDE SEQUENCE</scope>
    <source>
        <strain evidence="17">DFI.9.91</strain>
    </source>
</reference>
<comment type="caution">
    <text evidence="17">The sequence shown here is derived from an EMBL/GenBank/DDBJ whole genome shotgun (WGS) entry which is preliminary data.</text>
</comment>
<dbReference type="PANTHER" id="PTHR34265">
    <property type="entry name" value="TYPE III PANTOTHENATE KINASE"/>
    <property type="match status" value="1"/>
</dbReference>
<keyword evidence="7 16" id="KW-0963">Cytoplasm</keyword>
<evidence type="ECO:0000256" key="11">
    <source>
        <dbReference type="ARBA" id="ARBA00022840"/>
    </source>
</evidence>
<protein>
    <recommendedName>
        <fullName evidence="15 16">Type III pantothenate kinase</fullName>
        <ecNumber evidence="6 16">2.7.1.33</ecNumber>
    </recommendedName>
    <alternativeName>
        <fullName evidence="16">PanK-III</fullName>
    </alternativeName>
    <alternativeName>
        <fullName evidence="16">Pantothenic acid kinase</fullName>
    </alternativeName>
</protein>
<keyword evidence="10 16" id="KW-0418">Kinase</keyword>
<gene>
    <name evidence="16" type="primary">coaX</name>
    <name evidence="17" type="ORF">NE579_10795</name>
</gene>
<feature type="binding site" evidence="16">
    <location>
        <position position="133"/>
    </location>
    <ligand>
        <name>K(+)</name>
        <dbReference type="ChEBI" id="CHEBI:29103"/>
    </ligand>
</feature>
<dbReference type="GO" id="GO:0015937">
    <property type="term" value="P:coenzyme A biosynthetic process"/>
    <property type="evidence" value="ECO:0007669"/>
    <property type="project" value="UniProtKB-UniRule"/>
</dbReference>
<dbReference type="EC" id="2.7.1.33" evidence="6 16"/>
<feature type="binding site" evidence="16">
    <location>
        <position position="136"/>
    </location>
    <ligand>
        <name>ATP</name>
        <dbReference type="ChEBI" id="CHEBI:30616"/>
    </ligand>
</feature>
<evidence type="ECO:0000256" key="16">
    <source>
        <dbReference type="HAMAP-Rule" id="MF_01274"/>
    </source>
</evidence>
<evidence type="ECO:0000256" key="2">
    <source>
        <dbReference type="ARBA" id="ARBA00001958"/>
    </source>
</evidence>
<dbReference type="Gene3D" id="3.30.420.40">
    <property type="match status" value="2"/>
</dbReference>
<feature type="binding site" evidence="16">
    <location>
        <begin position="9"/>
        <end position="16"/>
    </location>
    <ligand>
        <name>ATP</name>
        <dbReference type="ChEBI" id="CHEBI:30616"/>
    </ligand>
</feature>
<evidence type="ECO:0000256" key="9">
    <source>
        <dbReference type="ARBA" id="ARBA00022741"/>
    </source>
</evidence>
<comment type="subunit">
    <text evidence="5 16">Homodimer.</text>
</comment>
<organism evidence="17 18">
    <name type="scientific">Intestinimonas massiliensis</name>
    <name type="common">ex Afouda et al. 2020</name>
    <dbReference type="NCBI Taxonomy" id="1673721"/>
    <lineage>
        <taxon>Bacteria</taxon>
        <taxon>Bacillati</taxon>
        <taxon>Bacillota</taxon>
        <taxon>Clostridia</taxon>
        <taxon>Eubacteriales</taxon>
        <taxon>Intestinimonas</taxon>
    </lineage>
</organism>
<dbReference type="RefSeq" id="WP_256304261.1">
    <property type="nucleotide sequence ID" value="NZ_JANFYS010000022.1"/>
</dbReference>
<comment type="subcellular location">
    <subcellularLocation>
        <location evidence="3 16">Cytoplasm</location>
    </subcellularLocation>
</comment>
<accession>A0AAW5JR40</accession>
<name>A0AAW5JR40_9FIRM</name>
<comment type="cofactor">
    <cofactor evidence="16">
        <name>NH4(+)</name>
        <dbReference type="ChEBI" id="CHEBI:28938"/>
    </cofactor>
    <cofactor evidence="16">
        <name>K(+)</name>
        <dbReference type="ChEBI" id="CHEBI:29103"/>
    </cofactor>
    <text evidence="16">A monovalent cation. Ammonium or potassium.</text>
</comment>
<evidence type="ECO:0000256" key="6">
    <source>
        <dbReference type="ARBA" id="ARBA00012102"/>
    </source>
</evidence>
<evidence type="ECO:0000313" key="17">
    <source>
        <dbReference type="EMBL" id="MCQ4770941.1"/>
    </source>
</evidence>
<dbReference type="GO" id="GO:0005737">
    <property type="term" value="C:cytoplasm"/>
    <property type="evidence" value="ECO:0007669"/>
    <property type="project" value="UniProtKB-SubCell"/>
</dbReference>
<proteinExistence type="inferred from homology"/>
<evidence type="ECO:0000256" key="10">
    <source>
        <dbReference type="ARBA" id="ARBA00022777"/>
    </source>
</evidence>
<dbReference type="PANTHER" id="PTHR34265:SF1">
    <property type="entry name" value="TYPE III PANTOTHENATE KINASE"/>
    <property type="match status" value="1"/>
</dbReference>
<dbReference type="CDD" id="cd24015">
    <property type="entry name" value="ASKHA_NBD_PanK-III"/>
    <property type="match status" value="1"/>
</dbReference>
<comment type="catalytic activity">
    <reaction evidence="1 16">
        <text>(R)-pantothenate + ATP = (R)-4'-phosphopantothenate + ADP + H(+)</text>
        <dbReference type="Rhea" id="RHEA:16373"/>
        <dbReference type="ChEBI" id="CHEBI:10986"/>
        <dbReference type="ChEBI" id="CHEBI:15378"/>
        <dbReference type="ChEBI" id="CHEBI:29032"/>
        <dbReference type="ChEBI" id="CHEBI:30616"/>
        <dbReference type="ChEBI" id="CHEBI:456216"/>
        <dbReference type="EC" id="2.7.1.33"/>
    </reaction>
</comment>
<comment type="cofactor">
    <cofactor evidence="2">
        <name>K(+)</name>
        <dbReference type="ChEBI" id="CHEBI:29103"/>
    </cofactor>
</comment>
<evidence type="ECO:0000256" key="5">
    <source>
        <dbReference type="ARBA" id="ARBA00011738"/>
    </source>
</evidence>
<dbReference type="NCBIfam" id="TIGR00671">
    <property type="entry name" value="baf"/>
    <property type="match status" value="1"/>
</dbReference>
<evidence type="ECO:0000256" key="13">
    <source>
        <dbReference type="ARBA" id="ARBA00022993"/>
    </source>
</evidence>
<evidence type="ECO:0000256" key="7">
    <source>
        <dbReference type="ARBA" id="ARBA00022490"/>
    </source>
</evidence>
<evidence type="ECO:0000313" key="18">
    <source>
        <dbReference type="Proteomes" id="UP001204562"/>
    </source>
</evidence>
<comment type="function">
    <text evidence="16">Catalyzes the phosphorylation of pantothenate (Pan), the first step in CoA biosynthesis.</text>
</comment>
<dbReference type="HAMAP" id="MF_01274">
    <property type="entry name" value="Pantothen_kinase_3"/>
    <property type="match status" value="1"/>
</dbReference>
<evidence type="ECO:0000256" key="3">
    <source>
        <dbReference type="ARBA" id="ARBA00004496"/>
    </source>
</evidence>
<evidence type="ECO:0000256" key="14">
    <source>
        <dbReference type="ARBA" id="ARBA00038036"/>
    </source>
</evidence>
<feature type="binding site" evidence="16">
    <location>
        <position position="187"/>
    </location>
    <ligand>
        <name>substrate</name>
    </ligand>
</feature>
<dbReference type="InterPro" id="IPR004619">
    <property type="entry name" value="Type_III_PanK"/>
</dbReference>
<keyword evidence="9 16" id="KW-0547">Nucleotide-binding</keyword>
<comment type="similarity">
    <text evidence="14 16">Belongs to the type III pantothenate kinase family.</text>
</comment>
<dbReference type="GO" id="GO:0005524">
    <property type="term" value="F:ATP binding"/>
    <property type="evidence" value="ECO:0007669"/>
    <property type="project" value="UniProtKB-UniRule"/>
</dbReference>
<evidence type="ECO:0000256" key="1">
    <source>
        <dbReference type="ARBA" id="ARBA00001206"/>
    </source>
</evidence>
<evidence type="ECO:0000256" key="15">
    <source>
        <dbReference type="ARBA" id="ARBA00040883"/>
    </source>
</evidence>
<dbReference type="GO" id="GO:0004594">
    <property type="term" value="F:pantothenate kinase activity"/>
    <property type="evidence" value="ECO:0007669"/>
    <property type="project" value="UniProtKB-UniRule"/>
</dbReference>
<evidence type="ECO:0000256" key="12">
    <source>
        <dbReference type="ARBA" id="ARBA00022958"/>
    </source>
</evidence>
<dbReference type="Proteomes" id="UP001204562">
    <property type="component" value="Unassembled WGS sequence"/>
</dbReference>
<comment type="pathway">
    <text evidence="4 16">Cofactor biosynthesis; coenzyme A biosynthesis; CoA from (R)-pantothenate: step 1/5.</text>
</comment>
<dbReference type="EMBL" id="JANFYS010000022">
    <property type="protein sequence ID" value="MCQ4770941.1"/>
    <property type="molecule type" value="Genomic_DNA"/>
</dbReference>
<keyword evidence="13 16" id="KW-0173">Coenzyme A biosynthesis</keyword>
<keyword evidence="16" id="KW-0479">Metal-binding</keyword>
<keyword evidence="11 16" id="KW-0067">ATP-binding</keyword>
<comment type="caution">
    <text evidence="16">Lacks conserved residue(s) required for the propagation of feature annotation.</text>
</comment>
<keyword evidence="8 16" id="KW-0808">Transferase</keyword>
<dbReference type="Pfam" id="PF03309">
    <property type="entry name" value="Pan_kinase"/>
    <property type="match status" value="1"/>
</dbReference>
<feature type="active site" description="Proton acceptor" evidence="16">
    <location>
        <position position="113"/>
    </location>
</feature>
<evidence type="ECO:0000256" key="4">
    <source>
        <dbReference type="ARBA" id="ARBA00005225"/>
    </source>
</evidence>
<sequence length="264" mass="27955">MAQLVLTIDIGNSTTSIGLYGPDGKLRFRSDLATSRNASQDQCAISLMGVFTLYQADIQAVTGTIMSSVVPSVTGAMFKAIRMLTGKAPMVMGPGVKTGLNIKSDIHTQMGSDIVACSVAAIAKYPSPVIVIDMGTAVTMSYLRGNTYEGCVIMPGIRVSLEALSERAAELPHISIVQPPSIFGHNTVDAMRSGVVYGNASMIDGMIQRLEDASAPAAAVVATGGNTLAVLRECKRDILYDADLLLDGLHLVYRKNIEAKQKKS</sequence>
<dbReference type="InterPro" id="IPR043129">
    <property type="entry name" value="ATPase_NBD"/>
</dbReference>
<dbReference type="SUPFAM" id="SSF53067">
    <property type="entry name" value="Actin-like ATPase domain"/>
    <property type="match status" value="2"/>
</dbReference>
<dbReference type="AlphaFoldDB" id="A0AAW5JR40"/>
<dbReference type="GO" id="GO:0046872">
    <property type="term" value="F:metal ion binding"/>
    <property type="evidence" value="ECO:0007669"/>
    <property type="project" value="UniProtKB-KW"/>
</dbReference>
<feature type="binding site" evidence="16">
    <location>
        <begin position="111"/>
        <end position="114"/>
    </location>
    <ligand>
        <name>substrate</name>
    </ligand>
</feature>